<sequence length="70" mass="7677">MTNDGNGSTENLMMNGFEKAFEASNKVGRNVTRQFAEHSQRASSATSTRRSRGGDAYSVDPGFVQHGIYF</sequence>
<reference evidence="2" key="1">
    <citation type="journal article" date="2015" name="Nature">
        <title>Complex archaea that bridge the gap between prokaryotes and eukaryotes.</title>
        <authorList>
            <person name="Spang A."/>
            <person name="Saw J.H."/>
            <person name="Jorgensen S.L."/>
            <person name="Zaremba-Niedzwiedzka K."/>
            <person name="Martijn J."/>
            <person name="Lind A.E."/>
            <person name="van Eijk R."/>
            <person name="Schleper C."/>
            <person name="Guy L."/>
            <person name="Ettema T.J."/>
        </authorList>
    </citation>
    <scope>NUCLEOTIDE SEQUENCE</scope>
</reference>
<organism evidence="2">
    <name type="scientific">marine sediment metagenome</name>
    <dbReference type="NCBI Taxonomy" id="412755"/>
    <lineage>
        <taxon>unclassified sequences</taxon>
        <taxon>metagenomes</taxon>
        <taxon>ecological metagenomes</taxon>
    </lineage>
</organism>
<accession>A0A0F9U7N6</accession>
<protein>
    <submittedName>
        <fullName evidence="2">Uncharacterized protein</fullName>
    </submittedName>
</protein>
<comment type="caution">
    <text evidence="2">The sequence shown here is derived from an EMBL/GenBank/DDBJ whole genome shotgun (WGS) entry which is preliminary data.</text>
</comment>
<gene>
    <name evidence="2" type="ORF">LCGC14_0300660</name>
</gene>
<feature type="region of interest" description="Disordered" evidence="1">
    <location>
        <begin position="31"/>
        <end position="61"/>
    </location>
</feature>
<proteinExistence type="predicted"/>
<evidence type="ECO:0000313" key="2">
    <source>
        <dbReference type="EMBL" id="KKN83317.1"/>
    </source>
</evidence>
<name>A0A0F9U7N6_9ZZZZ</name>
<dbReference type="AlphaFoldDB" id="A0A0F9U7N6"/>
<dbReference type="EMBL" id="LAZR01000187">
    <property type="protein sequence ID" value="KKN83317.1"/>
    <property type="molecule type" value="Genomic_DNA"/>
</dbReference>
<evidence type="ECO:0000256" key="1">
    <source>
        <dbReference type="SAM" id="MobiDB-lite"/>
    </source>
</evidence>